<dbReference type="OMA" id="RNFRVIY"/>
<dbReference type="GO" id="GO:0003729">
    <property type="term" value="F:mRNA binding"/>
    <property type="evidence" value="ECO:0000318"/>
    <property type="project" value="GO_Central"/>
</dbReference>
<name>A7RFA9_NEMVE</name>
<protein>
    <recommendedName>
        <fullName evidence="4">RRM domain-containing protein</fullName>
    </recommendedName>
</protein>
<dbReference type="PANTHER" id="PTHR48033:SF10">
    <property type="entry name" value="RNA-BINDING PROTEIN SQUID"/>
    <property type="match status" value="1"/>
</dbReference>
<dbReference type="Gene3D" id="3.30.70.330">
    <property type="match status" value="2"/>
</dbReference>
<accession>A7RFA9</accession>
<dbReference type="SUPFAM" id="SSF54928">
    <property type="entry name" value="RNA-binding domain, RBD"/>
    <property type="match status" value="1"/>
</dbReference>
<evidence type="ECO:0000256" key="3">
    <source>
        <dbReference type="PROSITE-ProRule" id="PRU00176"/>
    </source>
</evidence>
<gene>
    <name evidence="5" type="ORF">NEMVEDRAFT_v1g36388</name>
</gene>
<dbReference type="GO" id="GO:0005634">
    <property type="term" value="C:nucleus"/>
    <property type="evidence" value="ECO:0000318"/>
    <property type="project" value="GO_Central"/>
</dbReference>
<feature type="domain" description="RRM" evidence="4">
    <location>
        <begin position="78"/>
        <end position="134"/>
    </location>
</feature>
<dbReference type="InterPro" id="IPR000504">
    <property type="entry name" value="RRM_dom"/>
</dbReference>
<dbReference type="STRING" id="45351.A7RFA9"/>
<evidence type="ECO:0000256" key="1">
    <source>
        <dbReference type="ARBA" id="ARBA00004123"/>
    </source>
</evidence>
<keyword evidence="3" id="KW-0694">RNA-binding</keyword>
<feature type="domain" description="RRM" evidence="4">
    <location>
        <begin position="1"/>
        <end position="84"/>
    </location>
</feature>
<keyword evidence="2" id="KW-0539">Nucleus</keyword>
<comment type="subcellular location">
    <subcellularLocation>
        <location evidence="1">Nucleus</location>
    </subcellularLocation>
</comment>
<dbReference type="SMART" id="SM00360">
    <property type="entry name" value="RRM"/>
    <property type="match status" value="2"/>
</dbReference>
<dbReference type="CDD" id="cd00590">
    <property type="entry name" value="RRM_SF"/>
    <property type="match status" value="1"/>
</dbReference>
<dbReference type="Pfam" id="PF00076">
    <property type="entry name" value="RRM_1"/>
    <property type="match status" value="2"/>
</dbReference>
<dbReference type="InterPro" id="IPR012677">
    <property type="entry name" value="Nucleotide-bd_a/b_plait_sf"/>
</dbReference>
<organism evidence="5 6">
    <name type="scientific">Nematostella vectensis</name>
    <name type="common">Starlet sea anemone</name>
    <dbReference type="NCBI Taxonomy" id="45351"/>
    <lineage>
        <taxon>Eukaryota</taxon>
        <taxon>Metazoa</taxon>
        <taxon>Cnidaria</taxon>
        <taxon>Anthozoa</taxon>
        <taxon>Hexacorallia</taxon>
        <taxon>Actiniaria</taxon>
        <taxon>Edwardsiidae</taxon>
        <taxon>Nematostella</taxon>
    </lineage>
</organism>
<dbReference type="HOGENOM" id="CLU_012062_1_5_1"/>
<evidence type="ECO:0000313" key="6">
    <source>
        <dbReference type="Proteomes" id="UP000001593"/>
    </source>
</evidence>
<dbReference type="InParanoid" id="A7RFA9"/>
<dbReference type="EMBL" id="DS469507">
    <property type="protein sequence ID" value="EDO50067.1"/>
    <property type="molecule type" value="Genomic_DNA"/>
</dbReference>
<sequence>RSVFVGGLASGTDEEGLKDYFEQFGEVESVRIMRTFLGYSRNYGFVLFKDDGPSKEVLKKSHVINGKTVDVGKSRNFRVIYVGGLPSHFTEQTVREHFKKFGVIEAVKFIENTSVGAKTGYAFVTFSSTEEAAK</sequence>
<dbReference type="PhylomeDB" id="A7RFA9"/>
<dbReference type="PROSITE" id="PS50102">
    <property type="entry name" value="RRM"/>
    <property type="match status" value="2"/>
</dbReference>
<feature type="non-terminal residue" evidence="5">
    <location>
        <position position="1"/>
    </location>
</feature>
<feature type="non-terminal residue" evidence="5">
    <location>
        <position position="134"/>
    </location>
</feature>
<dbReference type="Proteomes" id="UP000001593">
    <property type="component" value="Unassembled WGS sequence"/>
</dbReference>
<evidence type="ECO:0000256" key="2">
    <source>
        <dbReference type="ARBA" id="ARBA00023242"/>
    </source>
</evidence>
<evidence type="ECO:0000313" key="5">
    <source>
        <dbReference type="EMBL" id="EDO50067.1"/>
    </source>
</evidence>
<keyword evidence="6" id="KW-1185">Reference proteome</keyword>
<dbReference type="eggNOG" id="KOG0118">
    <property type="taxonomic scope" value="Eukaryota"/>
</dbReference>
<reference evidence="5 6" key="1">
    <citation type="journal article" date="2007" name="Science">
        <title>Sea anemone genome reveals ancestral eumetazoan gene repertoire and genomic organization.</title>
        <authorList>
            <person name="Putnam N.H."/>
            <person name="Srivastava M."/>
            <person name="Hellsten U."/>
            <person name="Dirks B."/>
            <person name="Chapman J."/>
            <person name="Salamov A."/>
            <person name="Terry A."/>
            <person name="Shapiro H."/>
            <person name="Lindquist E."/>
            <person name="Kapitonov V.V."/>
            <person name="Jurka J."/>
            <person name="Genikhovich G."/>
            <person name="Grigoriev I.V."/>
            <person name="Lucas S.M."/>
            <person name="Steele R.E."/>
            <person name="Finnerty J.R."/>
            <person name="Technau U."/>
            <person name="Martindale M.Q."/>
            <person name="Rokhsar D.S."/>
        </authorList>
    </citation>
    <scope>NUCLEOTIDE SEQUENCE [LARGE SCALE GENOMIC DNA]</scope>
    <source>
        <strain evidence="6">CH2 X CH6</strain>
    </source>
</reference>
<evidence type="ECO:0000259" key="4">
    <source>
        <dbReference type="PROSITE" id="PS50102"/>
    </source>
</evidence>
<dbReference type="PANTHER" id="PTHR48033">
    <property type="entry name" value="RNA-BINDING (RRM/RBD/RNP MOTIFS) FAMILY PROTEIN"/>
    <property type="match status" value="1"/>
</dbReference>
<dbReference type="AlphaFoldDB" id="A7RFA9"/>
<proteinExistence type="predicted"/>
<dbReference type="InterPro" id="IPR035979">
    <property type="entry name" value="RBD_domain_sf"/>
</dbReference>